<dbReference type="Proteomes" id="UP000663879">
    <property type="component" value="Unassembled WGS sequence"/>
</dbReference>
<dbReference type="GO" id="GO:0005737">
    <property type="term" value="C:cytoplasm"/>
    <property type="evidence" value="ECO:0007669"/>
    <property type="project" value="TreeGrafter"/>
</dbReference>
<dbReference type="AlphaFoldDB" id="A0A813RQW7"/>
<feature type="region of interest" description="Disordered" evidence="10">
    <location>
        <begin position="387"/>
        <end position="500"/>
    </location>
</feature>
<sequence>MESPNSMYNNNNNNINGTTKDGYNNQDSNTNSENLVIPSNFLISTKEIIARFPHNKRVGHYLLGRKLGEGSFAKVKEGLHTLTGQKVAIKVIDKKKAKEDAYVSKNMRREGKLLQMIIHPNIIQLYELMETENSYYLVTELCEGGDLMDYICARKYLSEACTRKFIRQIISAVDYLHRIGILHRDLKIENLLLDKNLNIKLIDFGLSNYTKSELCITQCGSPAYAAPELLAHKKYGSKVDVWSIGVNMYAMLTGNLPFTVEPFNIKSLYNKMMKNEMNPIPEHLSKSGEDLLKKLLNPDPIKRISLKEAMEHPWINEGYASLLKPFPYPNKPTEDQVNPTILRYMNSNMDFNLTEINENIKLNKPSSSLATYYLLLNKVKTMLMKIDPKKDKQKTRSNTTTLNDTKSVIKDLKQNNPPTKPNTSTPQQQQQQQSTPQQTLPVIQNTNSPLSRTNTKTPGSSNVPSVSRNVSIKPEQTTLTTKYNKPERSASPHTEPTNQFSGAIKNLTQKYKTMHLTTSIDTSLFTNNNNNNNHQSLHHNTAPATPTNLTTHNSVNLNQNFKSNYLNQSVDPSLTNKNDLNIQNSESDDKQSYPPTRTGTSLNRSVSNTPAYGRMNAEWTQLIKLTNQKNKSDFNNNNDVLNQNGANNSNDDASLIHLNGSGSNSNNASTGSSLHMPIISYNNNSNSSTNTSTVPVPRSTRSPIIKKLSSPINLPSIDTSIGRITP</sequence>
<feature type="compositionally biased region" description="Polar residues" evidence="10">
    <location>
        <begin position="553"/>
        <end position="585"/>
    </location>
</feature>
<feature type="domain" description="Protein kinase" evidence="11">
    <location>
        <begin position="61"/>
        <end position="315"/>
    </location>
</feature>
<dbReference type="InterPro" id="IPR000719">
    <property type="entry name" value="Prot_kinase_dom"/>
</dbReference>
<evidence type="ECO:0000256" key="9">
    <source>
        <dbReference type="PROSITE-ProRule" id="PRU10141"/>
    </source>
</evidence>
<feature type="compositionally biased region" description="Polar residues" evidence="10">
    <location>
        <begin position="17"/>
        <end position="31"/>
    </location>
</feature>
<proteinExistence type="predicted"/>
<keyword evidence="13" id="KW-1185">Reference proteome</keyword>
<comment type="catalytic activity">
    <reaction evidence="7">
        <text>L-threonyl-[protein] + ATP = O-phospho-L-threonyl-[protein] + ADP + H(+)</text>
        <dbReference type="Rhea" id="RHEA:46608"/>
        <dbReference type="Rhea" id="RHEA-COMP:11060"/>
        <dbReference type="Rhea" id="RHEA-COMP:11605"/>
        <dbReference type="ChEBI" id="CHEBI:15378"/>
        <dbReference type="ChEBI" id="CHEBI:30013"/>
        <dbReference type="ChEBI" id="CHEBI:30616"/>
        <dbReference type="ChEBI" id="CHEBI:61977"/>
        <dbReference type="ChEBI" id="CHEBI:456216"/>
        <dbReference type="EC" id="2.7.11.1"/>
    </reaction>
</comment>
<feature type="compositionally biased region" description="Low complexity" evidence="10">
    <location>
        <begin position="414"/>
        <end position="439"/>
    </location>
</feature>
<dbReference type="SUPFAM" id="SSF56112">
    <property type="entry name" value="Protein kinase-like (PK-like)"/>
    <property type="match status" value="1"/>
</dbReference>
<name>A0A813RQW7_9BILA</name>
<keyword evidence="6 9" id="KW-0067">ATP-binding</keyword>
<evidence type="ECO:0000256" key="4">
    <source>
        <dbReference type="ARBA" id="ARBA00022741"/>
    </source>
</evidence>
<reference evidence="12" key="1">
    <citation type="submission" date="2021-02" db="EMBL/GenBank/DDBJ databases">
        <authorList>
            <person name="Nowell W R."/>
        </authorList>
    </citation>
    <scope>NUCLEOTIDE SEQUENCE</scope>
    <source>
        <strain evidence="12">Ploen Becks lab</strain>
    </source>
</reference>
<dbReference type="Gene3D" id="1.10.510.10">
    <property type="entry name" value="Transferase(Phosphotransferase) domain 1"/>
    <property type="match status" value="1"/>
</dbReference>
<dbReference type="PANTHER" id="PTHR24346:SF79">
    <property type="entry name" value="PROTEIN KINASE DOMAIN-CONTAINING PROTEIN"/>
    <property type="match status" value="1"/>
</dbReference>
<dbReference type="InterPro" id="IPR017441">
    <property type="entry name" value="Protein_kinase_ATP_BS"/>
</dbReference>
<evidence type="ECO:0000256" key="10">
    <source>
        <dbReference type="SAM" id="MobiDB-lite"/>
    </source>
</evidence>
<dbReference type="EC" id="2.7.11.1" evidence="1"/>
<dbReference type="GO" id="GO:0005524">
    <property type="term" value="F:ATP binding"/>
    <property type="evidence" value="ECO:0007669"/>
    <property type="project" value="UniProtKB-UniRule"/>
</dbReference>
<feature type="compositionally biased region" description="Polar residues" evidence="10">
    <location>
        <begin position="440"/>
        <end position="459"/>
    </location>
</feature>
<dbReference type="EMBL" id="CAJNOC010000654">
    <property type="protein sequence ID" value="CAF0787965.1"/>
    <property type="molecule type" value="Genomic_DNA"/>
</dbReference>
<dbReference type="PROSITE" id="PS00108">
    <property type="entry name" value="PROTEIN_KINASE_ST"/>
    <property type="match status" value="1"/>
</dbReference>
<dbReference type="GO" id="GO:0035556">
    <property type="term" value="P:intracellular signal transduction"/>
    <property type="evidence" value="ECO:0007669"/>
    <property type="project" value="TreeGrafter"/>
</dbReference>
<accession>A0A813RQW7</accession>
<evidence type="ECO:0000259" key="11">
    <source>
        <dbReference type="PROSITE" id="PS50011"/>
    </source>
</evidence>
<dbReference type="PANTHER" id="PTHR24346">
    <property type="entry name" value="MAP/MICROTUBULE AFFINITY-REGULATING KINASE"/>
    <property type="match status" value="1"/>
</dbReference>
<protein>
    <recommendedName>
        <fullName evidence="1">non-specific serine/threonine protein kinase</fullName>
        <ecNumber evidence="1">2.7.11.1</ecNumber>
    </recommendedName>
</protein>
<feature type="compositionally biased region" description="Polar residues" evidence="10">
    <location>
        <begin position="593"/>
        <end position="610"/>
    </location>
</feature>
<dbReference type="FunFam" id="1.10.510.10:FF:000391">
    <property type="entry name" value="Hormonally up-regulated neu tumor-associated kinase"/>
    <property type="match status" value="1"/>
</dbReference>
<evidence type="ECO:0000256" key="2">
    <source>
        <dbReference type="ARBA" id="ARBA00022527"/>
    </source>
</evidence>
<feature type="compositionally biased region" description="Polar residues" evidence="10">
    <location>
        <begin position="491"/>
        <end position="500"/>
    </location>
</feature>
<evidence type="ECO:0000256" key="6">
    <source>
        <dbReference type="ARBA" id="ARBA00022840"/>
    </source>
</evidence>
<keyword evidence="5" id="KW-0418">Kinase</keyword>
<keyword evidence="2" id="KW-0723">Serine/threonine-protein kinase</keyword>
<dbReference type="PROSITE" id="PS00107">
    <property type="entry name" value="PROTEIN_KINASE_ATP"/>
    <property type="match status" value="1"/>
</dbReference>
<feature type="compositionally biased region" description="Polar residues" evidence="10">
    <location>
        <begin position="396"/>
        <end position="406"/>
    </location>
</feature>
<dbReference type="PROSITE" id="PS50011">
    <property type="entry name" value="PROTEIN_KINASE_DOM"/>
    <property type="match status" value="1"/>
</dbReference>
<comment type="catalytic activity">
    <reaction evidence="8">
        <text>L-seryl-[protein] + ATP = O-phospho-L-seryl-[protein] + ADP + H(+)</text>
        <dbReference type="Rhea" id="RHEA:17989"/>
        <dbReference type="Rhea" id="RHEA-COMP:9863"/>
        <dbReference type="Rhea" id="RHEA-COMP:11604"/>
        <dbReference type="ChEBI" id="CHEBI:15378"/>
        <dbReference type="ChEBI" id="CHEBI:29999"/>
        <dbReference type="ChEBI" id="CHEBI:30616"/>
        <dbReference type="ChEBI" id="CHEBI:83421"/>
        <dbReference type="ChEBI" id="CHEBI:456216"/>
        <dbReference type="EC" id="2.7.11.1"/>
    </reaction>
</comment>
<evidence type="ECO:0000256" key="7">
    <source>
        <dbReference type="ARBA" id="ARBA00047899"/>
    </source>
</evidence>
<dbReference type="InterPro" id="IPR011009">
    <property type="entry name" value="Kinase-like_dom_sf"/>
</dbReference>
<feature type="compositionally biased region" description="Low complexity" evidence="10">
    <location>
        <begin position="460"/>
        <end position="471"/>
    </location>
</feature>
<feature type="compositionally biased region" description="Polar residues" evidence="10">
    <location>
        <begin position="474"/>
        <end position="483"/>
    </location>
</feature>
<keyword evidence="3" id="KW-0808">Transferase</keyword>
<feature type="region of interest" description="Disordered" evidence="10">
    <location>
        <begin position="531"/>
        <end position="610"/>
    </location>
</feature>
<feature type="region of interest" description="Disordered" evidence="10">
    <location>
        <begin position="1"/>
        <end position="31"/>
    </location>
</feature>
<dbReference type="FunFam" id="3.30.200.20:FF:000003">
    <property type="entry name" value="Non-specific serine/threonine protein kinase"/>
    <property type="match status" value="1"/>
</dbReference>
<evidence type="ECO:0000313" key="13">
    <source>
        <dbReference type="Proteomes" id="UP000663879"/>
    </source>
</evidence>
<evidence type="ECO:0000313" key="12">
    <source>
        <dbReference type="EMBL" id="CAF0787965.1"/>
    </source>
</evidence>
<dbReference type="Pfam" id="PF00069">
    <property type="entry name" value="Pkinase"/>
    <property type="match status" value="1"/>
</dbReference>
<feature type="binding site" evidence="9">
    <location>
        <position position="90"/>
    </location>
    <ligand>
        <name>ATP</name>
        <dbReference type="ChEBI" id="CHEBI:30616"/>
    </ligand>
</feature>
<dbReference type="GO" id="GO:0004674">
    <property type="term" value="F:protein serine/threonine kinase activity"/>
    <property type="evidence" value="ECO:0007669"/>
    <property type="project" value="UniProtKB-KW"/>
</dbReference>
<dbReference type="InterPro" id="IPR008271">
    <property type="entry name" value="Ser/Thr_kinase_AS"/>
</dbReference>
<evidence type="ECO:0000256" key="5">
    <source>
        <dbReference type="ARBA" id="ARBA00022777"/>
    </source>
</evidence>
<dbReference type="SMART" id="SM00220">
    <property type="entry name" value="S_TKc"/>
    <property type="match status" value="1"/>
</dbReference>
<evidence type="ECO:0000256" key="1">
    <source>
        <dbReference type="ARBA" id="ARBA00012513"/>
    </source>
</evidence>
<evidence type="ECO:0000256" key="3">
    <source>
        <dbReference type="ARBA" id="ARBA00022679"/>
    </source>
</evidence>
<keyword evidence="4 9" id="KW-0547">Nucleotide-binding</keyword>
<organism evidence="12 13">
    <name type="scientific">Brachionus calyciflorus</name>
    <dbReference type="NCBI Taxonomy" id="104777"/>
    <lineage>
        <taxon>Eukaryota</taxon>
        <taxon>Metazoa</taxon>
        <taxon>Spiralia</taxon>
        <taxon>Gnathifera</taxon>
        <taxon>Rotifera</taxon>
        <taxon>Eurotatoria</taxon>
        <taxon>Monogononta</taxon>
        <taxon>Pseudotrocha</taxon>
        <taxon>Ploima</taxon>
        <taxon>Brachionidae</taxon>
        <taxon>Brachionus</taxon>
    </lineage>
</organism>
<comment type="caution">
    <text evidence="12">The sequence shown here is derived from an EMBL/GenBank/DDBJ whole genome shotgun (WGS) entry which is preliminary data.</text>
</comment>
<feature type="compositionally biased region" description="Low complexity" evidence="10">
    <location>
        <begin position="531"/>
        <end position="552"/>
    </location>
</feature>
<gene>
    <name evidence="12" type="ORF">OXX778_LOCUS5817</name>
</gene>
<evidence type="ECO:0000256" key="8">
    <source>
        <dbReference type="ARBA" id="ARBA00048679"/>
    </source>
</evidence>
<dbReference type="OrthoDB" id="193931at2759"/>